<dbReference type="Gene3D" id="3.90.550.10">
    <property type="entry name" value="Spore Coat Polysaccharide Biosynthesis Protein SpsA, Chain A"/>
    <property type="match status" value="1"/>
</dbReference>
<dbReference type="PANTHER" id="PTHR22916">
    <property type="entry name" value="GLYCOSYLTRANSFERASE"/>
    <property type="match status" value="1"/>
</dbReference>
<dbReference type="InterPro" id="IPR029044">
    <property type="entry name" value="Nucleotide-diphossugar_trans"/>
</dbReference>
<keyword evidence="1" id="KW-1133">Transmembrane helix</keyword>
<feature type="domain" description="Glycosyltransferase 2-like" evidence="2">
    <location>
        <begin position="11"/>
        <end position="174"/>
    </location>
</feature>
<protein>
    <recommendedName>
        <fullName evidence="2">Glycosyltransferase 2-like domain-containing protein</fullName>
    </recommendedName>
</protein>
<feature type="transmembrane region" description="Helical" evidence="1">
    <location>
        <begin position="307"/>
        <end position="325"/>
    </location>
</feature>
<evidence type="ECO:0000259" key="2">
    <source>
        <dbReference type="Pfam" id="PF00535"/>
    </source>
</evidence>
<dbReference type="AlphaFoldDB" id="A0A226HJL8"/>
<name>A0A226HJL8_9FLAO</name>
<dbReference type="RefSeq" id="WP_089048791.1">
    <property type="nucleotide sequence ID" value="NZ_FXTV01000012.1"/>
</dbReference>
<dbReference type="OrthoDB" id="396512at2"/>
<dbReference type="PANTHER" id="PTHR22916:SF3">
    <property type="entry name" value="UDP-GLCNAC:BETAGAL BETA-1,3-N-ACETYLGLUCOSAMINYLTRANSFERASE-LIKE PROTEIN 1"/>
    <property type="match status" value="1"/>
</dbReference>
<dbReference type="GO" id="GO:0016758">
    <property type="term" value="F:hexosyltransferase activity"/>
    <property type="evidence" value="ECO:0007669"/>
    <property type="project" value="UniProtKB-ARBA"/>
</dbReference>
<comment type="caution">
    <text evidence="3">The sequence shown here is derived from an EMBL/GenBank/DDBJ whole genome shotgun (WGS) entry which is preliminary data.</text>
</comment>
<dbReference type="Proteomes" id="UP000198345">
    <property type="component" value="Unassembled WGS sequence"/>
</dbReference>
<reference evidence="3 4" key="1">
    <citation type="submission" date="2016-11" db="EMBL/GenBank/DDBJ databases">
        <title>Whole genomes of Flavobacteriaceae.</title>
        <authorList>
            <person name="Stine C."/>
            <person name="Li C."/>
            <person name="Tadesse D."/>
        </authorList>
    </citation>
    <scope>NUCLEOTIDE SEQUENCE [LARGE SCALE GENOMIC DNA]</scope>
    <source>
        <strain evidence="3 4">DSM 18292</strain>
    </source>
</reference>
<dbReference type="EMBL" id="MUGW01000009">
    <property type="protein sequence ID" value="OXA94453.1"/>
    <property type="molecule type" value="Genomic_DNA"/>
</dbReference>
<dbReference type="InterPro" id="IPR001173">
    <property type="entry name" value="Glyco_trans_2-like"/>
</dbReference>
<accession>A0A226HJL8</accession>
<keyword evidence="1" id="KW-0472">Membrane</keyword>
<sequence length="341" mass="40250">MDIQKEDVFFSIIIPVYNVEDYLRQCLDSIICQTYSHFEIILVNDGSTDSSLAICVEYQKRLQNIKLITKENEGLSAARNDGLRNAEGDYIIFTDSDDFWMGETVLEELNNLIKEGHPDVVLHEETRFFSEKDAVYKNNQRFITNKSGKFEDEVLNLVYYDLFAASAWDKVIKRSILTENKLFFPLGKKSEDIEWCGELIRCLKTFSIYPKSFYSYRQARLGSITSTVNEKHIHDVYTMVKKGLNSPYKESEILNQAIQNYWGCYYVVILKDFYVLSSKMRKAVWRDIFSWRYLLKKGNNIKVDKVMVFYKFMSFRMLIFFLNGYRIKTAMSKQNRVNKRK</sequence>
<organism evidence="3 4">
    <name type="scientific">Flavobacterium hercynium</name>
    <dbReference type="NCBI Taxonomy" id="387094"/>
    <lineage>
        <taxon>Bacteria</taxon>
        <taxon>Pseudomonadati</taxon>
        <taxon>Bacteroidota</taxon>
        <taxon>Flavobacteriia</taxon>
        <taxon>Flavobacteriales</taxon>
        <taxon>Flavobacteriaceae</taxon>
        <taxon>Flavobacterium</taxon>
    </lineage>
</organism>
<evidence type="ECO:0000313" key="4">
    <source>
        <dbReference type="Proteomes" id="UP000198345"/>
    </source>
</evidence>
<dbReference type="CDD" id="cd00761">
    <property type="entry name" value="Glyco_tranf_GTA_type"/>
    <property type="match status" value="1"/>
</dbReference>
<dbReference type="SUPFAM" id="SSF53448">
    <property type="entry name" value="Nucleotide-diphospho-sugar transferases"/>
    <property type="match status" value="1"/>
</dbReference>
<evidence type="ECO:0000256" key="1">
    <source>
        <dbReference type="SAM" id="Phobius"/>
    </source>
</evidence>
<keyword evidence="4" id="KW-1185">Reference proteome</keyword>
<keyword evidence="1" id="KW-0812">Transmembrane</keyword>
<gene>
    <name evidence="3" type="ORF">B0A66_05180</name>
</gene>
<evidence type="ECO:0000313" key="3">
    <source>
        <dbReference type="EMBL" id="OXA94453.1"/>
    </source>
</evidence>
<dbReference type="Pfam" id="PF00535">
    <property type="entry name" value="Glycos_transf_2"/>
    <property type="match status" value="1"/>
</dbReference>
<proteinExistence type="predicted"/>